<dbReference type="EMBL" id="JAUEPN010000002">
    <property type="protein sequence ID" value="KAK3299207.1"/>
    <property type="molecule type" value="Genomic_DNA"/>
</dbReference>
<dbReference type="RefSeq" id="XP_062662721.1">
    <property type="nucleotide sequence ID" value="XM_062809002.1"/>
</dbReference>
<dbReference type="AlphaFoldDB" id="A0AAE0LVM1"/>
<sequence>MPAPLPPVVAATSPGFGQGAISFLHPGYNEPVNVLFHMPRVDRVPSVAASNEPLQFGVHHRTALAACQIVANNTFDGFLALEKTGAQRVDTSVPPDGILMASEYYFIVPSSPVSTSNPSIRPSAASAGGFAHDIHKYPIVPSFSDWQFPHSRIPDFWPRHDQPLPPPSPAQLVCAVTGYTWAVQHAHLVPSNERDWFVRNGMSRYGVETVVDIDDPANCIPLKSDIHMCLDSWAFVIVPKPPEALSTTCSHGIGANPPHNSVPSPVGGTQQAEYAVHILAGKVRA</sequence>
<keyword evidence="3" id="KW-1185">Reference proteome</keyword>
<evidence type="ECO:0000313" key="3">
    <source>
        <dbReference type="Proteomes" id="UP001278766"/>
    </source>
</evidence>
<dbReference type="InterPro" id="IPR003615">
    <property type="entry name" value="HNH_nuc"/>
</dbReference>
<proteinExistence type="predicted"/>
<dbReference type="Pfam" id="PF13391">
    <property type="entry name" value="HNH_2"/>
    <property type="match status" value="1"/>
</dbReference>
<reference evidence="2" key="1">
    <citation type="journal article" date="2023" name="Mol. Phylogenet. Evol.">
        <title>Genome-scale phylogeny and comparative genomics of the fungal order Sordariales.</title>
        <authorList>
            <person name="Hensen N."/>
            <person name="Bonometti L."/>
            <person name="Westerberg I."/>
            <person name="Brannstrom I.O."/>
            <person name="Guillou S."/>
            <person name="Cros-Aarteil S."/>
            <person name="Calhoun S."/>
            <person name="Haridas S."/>
            <person name="Kuo A."/>
            <person name="Mondo S."/>
            <person name="Pangilinan J."/>
            <person name="Riley R."/>
            <person name="LaButti K."/>
            <person name="Andreopoulos B."/>
            <person name="Lipzen A."/>
            <person name="Chen C."/>
            <person name="Yan M."/>
            <person name="Daum C."/>
            <person name="Ng V."/>
            <person name="Clum A."/>
            <person name="Steindorff A."/>
            <person name="Ohm R.A."/>
            <person name="Martin F."/>
            <person name="Silar P."/>
            <person name="Natvig D.O."/>
            <person name="Lalanne C."/>
            <person name="Gautier V."/>
            <person name="Ament-Velasquez S.L."/>
            <person name="Kruys A."/>
            <person name="Hutchinson M.I."/>
            <person name="Powell A.J."/>
            <person name="Barry K."/>
            <person name="Miller A.N."/>
            <person name="Grigoriev I.V."/>
            <person name="Debuchy R."/>
            <person name="Gladieux P."/>
            <person name="Hiltunen Thoren M."/>
            <person name="Johannesson H."/>
        </authorList>
    </citation>
    <scope>NUCLEOTIDE SEQUENCE</scope>
    <source>
        <strain evidence="2">CBS 168.71</strain>
    </source>
</reference>
<accession>A0AAE0LVM1</accession>
<evidence type="ECO:0000313" key="2">
    <source>
        <dbReference type="EMBL" id="KAK3299207.1"/>
    </source>
</evidence>
<name>A0AAE0LVM1_9PEZI</name>
<evidence type="ECO:0000259" key="1">
    <source>
        <dbReference type="Pfam" id="PF13391"/>
    </source>
</evidence>
<gene>
    <name evidence="2" type="ORF">B0H64DRAFT_94405</name>
</gene>
<dbReference type="Proteomes" id="UP001278766">
    <property type="component" value="Unassembled WGS sequence"/>
</dbReference>
<organism evidence="2 3">
    <name type="scientific">Chaetomium fimeti</name>
    <dbReference type="NCBI Taxonomy" id="1854472"/>
    <lineage>
        <taxon>Eukaryota</taxon>
        <taxon>Fungi</taxon>
        <taxon>Dikarya</taxon>
        <taxon>Ascomycota</taxon>
        <taxon>Pezizomycotina</taxon>
        <taxon>Sordariomycetes</taxon>
        <taxon>Sordariomycetidae</taxon>
        <taxon>Sordariales</taxon>
        <taxon>Chaetomiaceae</taxon>
        <taxon>Chaetomium</taxon>
    </lineage>
</organism>
<protein>
    <recommendedName>
        <fullName evidence="1">HNH nuclease domain-containing protein</fullName>
    </recommendedName>
</protein>
<feature type="domain" description="HNH nuclease" evidence="1">
    <location>
        <begin position="174"/>
        <end position="238"/>
    </location>
</feature>
<dbReference type="GeneID" id="87845950"/>
<reference evidence="2" key="2">
    <citation type="submission" date="2023-06" db="EMBL/GenBank/DDBJ databases">
        <authorList>
            <consortium name="Lawrence Berkeley National Laboratory"/>
            <person name="Haridas S."/>
            <person name="Hensen N."/>
            <person name="Bonometti L."/>
            <person name="Westerberg I."/>
            <person name="Brannstrom I.O."/>
            <person name="Guillou S."/>
            <person name="Cros-Aarteil S."/>
            <person name="Calhoun S."/>
            <person name="Kuo A."/>
            <person name="Mondo S."/>
            <person name="Pangilinan J."/>
            <person name="Riley R."/>
            <person name="Labutti K."/>
            <person name="Andreopoulos B."/>
            <person name="Lipzen A."/>
            <person name="Chen C."/>
            <person name="Yanf M."/>
            <person name="Daum C."/>
            <person name="Ng V."/>
            <person name="Clum A."/>
            <person name="Steindorff A."/>
            <person name="Ohm R."/>
            <person name="Martin F."/>
            <person name="Silar P."/>
            <person name="Natvig D."/>
            <person name="Lalanne C."/>
            <person name="Gautier V."/>
            <person name="Ament-Velasquez S.L."/>
            <person name="Kruys A."/>
            <person name="Hutchinson M.I."/>
            <person name="Powell A.J."/>
            <person name="Barry K."/>
            <person name="Miller A.N."/>
            <person name="Grigoriev I.V."/>
            <person name="Debuchy R."/>
            <person name="Gladieux P."/>
            <person name="Thoren M.H."/>
            <person name="Johannesson H."/>
        </authorList>
    </citation>
    <scope>NUCLEOTIDE SEQUENCE</scope>
    <source>
        <strain evidence="2">CBS 168.71</strain>
    </source>
</reference>
<comment type="caution">
    <text evidence="2">The sequence shown here is derived from an EMBL/GenBank/DDBJ whole genome shotgun (WGS) entry which is preliminary data.</text>
</comment>